<keyword evidence="2" id="KW-1185">Reference proteome</keyword>
<dbReference type="InterPro" id="IPR036397">
    <property type="entry name" value="RNaseH_sf"/>
</dbReference>
<protein>
    <submittedName>
        <fullName evidence="1">Uncharacterized protein</fullName>
    </submittedName>
</protein>
<dbReference type="InterPro" id="IPR012337">
    <property type="entry name" value="RNaseH-like_sf"/>
</dbReference>
<organism evidence="1 2">
    <name type="scientific">Lichenibacterium minor</name>
    <dbReference type="NCBI Taxonomy" id="2316528"/>
    <lineage>
        <taxon>Bacteria</taxon>
        <taxon>Pseudomonadati</taxon>
        <taxon>Pseudomonadota</taxon>
        <taxon>Alphaproteobacteria</taxon>
        <taxon>Hyphomicrobiales</taxon>
        <taxon>Lichenihabitantaceae</taxon>
        <taxon>Lichenibacterium</taxon>
    </lineage>
</organism>
<comment type="caution">
    <text evidence="1">The sequence shown here is derived from an EMBL/GenBank/DDBJ whole genome shotgun (WGS) entry which is preliminary data.</text>
</comment>
<evidence type="ECO:0000313" key="1">
    <source>
        <dbReference type="EMBL" id="RYC29643.1"/>
    </source>
</evidence>
<dbReference type="AlphaFoldDB" id="A0A4Q2TZR5"/>
<dbReference type="RefSeq" id="WP_129229199.1">
    <property type="nucleotide sequence ID" value="NZ_QYBB01000044.1"/>
</dbReference>
<dbReference type="Proteomes" id="UP000290759">
    <property type="component" value="Unassembled WGS sequence"/>
</dbReference>
<gene>
    <name evidence="1" type="ORF">D3273_22795</name>
</gene>
<accession>A0A4Q2TZR5</accession>
<dbReference type="GO" id="GO:0003676">
    <property type="term" value="F:nucleic acid binding"/>
    <property type="evidence" value="ECO:0007669"/>
    <property type="project" value="InterPro"/>
</dbReference>
<reference evidence="1 2" key="1">
    <citation type="submission" date="2018-12" db="EMBL/GenBank/DDBJ databases">
        <authorList>
            <person name="Grouzdev D.S."/>
            <person name="Krutkina M.S."/>
        </authorList>
    </citation>
    <scope>NUCLEOTIDE SEQUENCE [LARGE SCALE GENOMIC DNA]</scope>
    <source>
        <strain evidence="1 2">RmlP026</strain>
    </source>
</reference>
<evidence type="ECO:0000313" key="2">
    <source>
        <dbReference type="Proteomes" id="UP000290759"/>
    </source>
</evidence>
<sequence>MTDLVLGIDLGAAGAVSLLDGDGHLLDVLDLPVLDDGPRARPTVSASGFVSIVREWAPNRAVVEFVASRPTDSPVSAFAFGMARATVMSTLEVLGVSAGFITVPVWKRSVGIGAGRGQKSTARAEATRRWPGHAGAFARARDDGRAESALIGLAGIMRERAGR</sequence>
<dbReference type="EMBL" id="QYBB01000044">
    <property type="protein sequence ID" value="RYC29643.1"/>
    <property type="molecule type" value="Genomic_DNA"/>
</dbReference>
<dbReference type="CDD" id="cd22992">
    <property type="entry name" value="MOC1"/>
    <property type="match status" value="1"/>
</dbReference>
<proteinExistence type="predicted"/>
<dbReference type="OrthoDB" id="573331at2"/>
<dbReference type="Gene3D" id="3.30.420.10">
    <property type="entry name" value="Ribonuclease H-like superfamily/Ribonuclease H"/>
    <property type="match status" value="1"/>
</dbReference>
<reference evidence="1 2" key="2">
    <citation type="submission" date="2019-02" db="EMBL/GenBank/DDBJ databases">
        <title>'Lichenibacterium ramalinii' gen. nov. sp. nov., 'Lichenibacterium minor' gen. nov. sp. nov.</title>
        <authorList>
            <person name="Pankratov T."/>
        </authorList>
    </citation>
    <scope>NUCLEOTIDE SEQUENCE [LARGE SCALE GENOMIC DNA]</scope>
    <source>
        <strain evidence="1 2">RmlP026</strain>
    </source>
</reference>
<name>A0A4Q2TZR5_9HYPH</name>
<dbReference type="SUPFAM" id="SSF53098">
    <property type="entry name" value="Ribonuclease H-like"/>
    <property type="match status" value="1"/>
</dbReference>